<evidence type="ECO:0000313" key="1">
    <source>
        <dbReference type="EMBL" id="GAA5159383.1"/>
    </source>
</evidence>
<dbReference type="SUPFAM" id="SSF51161">
    <property type="entry name" value="Trimeric LpxA-like enzymes"/>
    <property type="match status" value="1"/>
</dbReference>
<comment type="caution">
    <text evidence="1">The sequence shown here is derived from an EMBL/GenBank/DDBJ whole genome shotgun (WGS) entry which is preliminary data.</text>
</comment>
<name>A0ABP9QA73_9PSEU</name>
<dbReference type="EMBL" id="BAABJP010000018">
    <property type="protein sequence ID" value="GAA5159383.1"/>
    <property type="molecule type" value="Genomic_DNA"/>
</dbReference>
<dbReference type="InterPro" id="IPR050484">
    <property type="entry name" value="Transf_Hexapept/Carb_Anhydrase"/>
</dbReference>
<reference evidence="2" key="1">
    <citation type="journal article" date="2019" name="Int. J. Syst. Evol. Microbiol.">
        <title>The Global Catalogue of Microorganisms (GCM) 10K type strain sequencing project: providing services to taxonomists for standard genome sequencing and annotation.</title>
        <authorList>
            <consortium name="The Broad Institute Genomics Platform"/>
            <consortium name="The Broad Institute Genome Sequencing Center for Infectious Disease"/>
            <person name="Wu L."/>
            <person name="Ma J."/>
        </authorList>
    </citation>
    <scope>NUCLEOTIDE SEQUENCE [LARGE SCALE GENOMIC DNA]</scope>
    <source>
        <strain evidence="2">JCM 18303</strain>
    </source>
</reference>
<dbReference type="InterPro" id="IPR001451">
    <property type="entry name" value="Hexapep"/>
</dbReference>
<dbReference type="Proteomes" id="UP001428817">
    <property type="component" value="Unassembled WGS sequence"/>
</dbReference>
<gene>
    <name evidence="1" type="ORF">GCM10023321_40460</name>
</gene>
<protein>
    <submittedName>
        <fullName evidence="1">Gamma carbonic anhydrase family protein</fullName>
    </submittedName>
</protein>
<dbReference type="InterPro" id="IPR011004">
    <property type="entry name" value="Trimer_LpxA-like_sf"/>
</dbReference>
<dbReference type="Pfam" id="PF00132">
    <property type="entry name" value="Hexapep"/>
    <property type="match status" value="1"/>
</dbReference>
<dbReference type="InterPro" id="IPR047324">
    <property type="entry name" value="LbH_gamma_CA-like"/>
</dbReference>
<organism evidence="1 2">
    <name type="scientific">Pseudonocardia eucalypti</name>
    <dbReference type="NCBI Taxonomy" id="648755"/>
    <lineage>
        <taxon>Bacteria</taxon>
        <taxon>Bacillati</taxon>
        <taxon>Actinomycetota</taxon>
        <taxon>Actinomycetes</taxon>
        <taxon>Pseudonocardiales</taxon>
        <taxon>Pseudonocardiaceae</taxon>
        <taxon>Pseudonocardia</taxon>
    </lineage>
</organism>
<sequence>MGIGSEAVPIYALGASEPDIHPDAYVHPDAVVIGNVTLGAFTTVWPTAVLRGDDGGIVVGERTSIQDGTIIHCTVVQDTVIGDRVTIGHNVHIESAVVGDGCLISSGSVVLNGARVDEGAVVAAGAVVSPNAHVPARRMALGVPARVREGYQVPENYFDFAVESYVQRGKRFRAELRRLDRS</sequence>
<dbReference type="PANTHER" id="PTHR13061">
    <property type="entry name" value="DYNACTIN SUBUNIT P25"/>
    <property type="match status" value="1"/>
</dbReference>
<proteinExistence type="predicted"/>
<dbReference type="Gene3D" id="2.160.10.10">
    <property type="entry name" value="Hexapeptide repeat proteins"/>
    <property type="match status" value="1"/>
</dbReference>
<evidence type="ECO:0000313" key="2">
    <source>
        <dbReference type="Proteomes" id="UP001428817"/>
    </source>
</evidence>
<dbReference type="CDD" id="cd04645">
    <property type="entry name" value="LbH_gamma_CA_like"/>
    <property type="match status" value="1"/>
</dbReference>
<keyword evidence="2" id="KW-1185">Reference proteome</keyword>
<dbReference type="PANTHER" id="PTHR13061:SF29">
    <property type="entry name" value="GAMMA CARBONIC ANHYDRASE-LIKE 1, MITOCHONDRIAL-RELATED"/>
    <property type="match status" value="1"/>
</dbReference>
<accession>A0ABP9QA73</accession>